<evidence type="ECO:0000313" key="2">
    <source>
        <dbReference type="EMBL" id="GGF99549.1"/>
    </source>
</evidence>
<evidence type="ECO:0000313" key="3">
    <source>
        <dbReference type="Proteomes" id="UP000654257"/>
    </source>
</evidence>
<organism evidence="2 3">
    <name type="scientific">Rhodococcoides trifolii</name>
    <dbReference type="NCBI Taxonomy" id="908250"/>
    <lineage>
        <taxon>Bacteria</taxon>
        <taxon>Bacillati</taxon>
        <taxon>Actinomycetota</taxon>
        <taxon>Actinomycetes</taxon>
        <taxon>Mycobacteriales</taxon>
        <taxon>Nocardiaceae</taxon>
        <taxon>Rhodococcoides</taxon>
    </lineage>
</organism>
<proteinExistence type="predicted"/>
<dbReference type="EMBL" id="BMCU01000001">
    <property type="protein sequence ID" value="GGF99549.1"/>
    <property type="molecule type" value="Genomic_DNA"/>
</dbReference>
<sequence length="172" mass="18440">MDGFRPTRAQVLLLVALGVVAVLVGALAFVVTHRDTAAPIAAPQTSVTTAPPTTTTTTTTVTTTTSPPPPMPSPEQVVRNLYGFLPGSTEQAWATFDQRYANKTGKANFEQFWSTIRSVEVLSVTPRDASTVVARLRYVTKGGRVDTENRSLTLVDVQGRLLVDDSVRLGPA</sequence>
<dbReference type="RefSeq" id="WP_188543701.1">
    <property type="nucleotide sequence ID" value="NZ_BMCU01000001.1"/>
</dbReference>
<reference evidence="2" key="1">
    <citation type="journal article" date="2014" name="Int. J. Syst. Evol. Microbiol.">
        <title>Complete genome sequence of Corynebacterium casei LMG S-19264T (=DSM 44701T), isolated from a smear-ripened cheese.</title>
        <authorList>
            <consortium name="US DOE Joint Genome Institute (JGI-PGF)"/>
            <person name="Walter F."/>
            <person name="Albersmeier A."/>
            <person name="Kalinowski J."/>
            <person name="Ruckert C."/>
        </authorList>
    </citation>
    <scope>NUCLEOTIDE SEQUENCE</scope>
    <source>
        <strain evidence="2">CCM 7905</strain>
    </source>
</reference>
<dbReference type="AlphaFoldDB" id="A0A917CUP9"/>
<evidence type="ECO:0000256" key="1">
    <source>
        <dbReference type="SAM" id="MobiDB-lite"/>
    </source>
</evidence>
<dbReference type="Proteomes" id="UP000654257">
    <property type="component" value="Unassembled WGS sequence"/>
</dbReference>
<protein>
    <submittedName>
        <fullName evidence="2">Uncharacterized protein</fullName>
    </submittedName>
</protein>
<comment type="caution">
    <text evidence="2">The sequence shown here is derived from an EMBL/GenBank/DDBJ whole genome shotgun (WGS) entry which is preliminary data.</text>
</comment>
<feature type="region of interest" description="Disordered" evidence="1">
    <location>
        <begin position="45"/>
        <end position="73"/>
    </location>
</feature>
<gene>
    <name evidence="2" type="ORF">GCM10007304_11750</name>
</gene>
<name>A0A917CUP9_9NOCA</name>
<keyword evidence="3" id="KW-1185">Reference proteome</keyword>
<feature type="compositionally biased region" description="Low complexity" evidence="1">
    <location>
        <begin position="45"/>
        <end position="65"/>
    </location>
</feature>
<accession>A0A917CUP9</accession>
<reference evidence="2" key="2">
    <citation type="submission" date="2020-09" db="EMBL/GenBank/DDBJ databases">
        <authorList>
            <person name="Sun Q."/>
            <person name="Sedlacek I."/>
        </authorList>
    </citation>
    <scope>NUCLEOTIDE SEQUENCE</scope>
    <source>
        <strain evidence="2">CCM 7905</strain>
    </source>
</reference>